<dbReference type="NCBIfam" id="TIGR01352">
    <property type="entry name" value="tonB_Cterm"/>
    <property type="match status" value="1"/>
</dbReference>
<evidence type="ECO:0000313" key="14">
    <source>
        <dbReference type="Proteomes" id="UP000007032"/>
    </source>
</evidence>
<evidence type="ECO:0000256" key="11">
    <source>
        <dbReference type="SAM" id="Phobius"/>
    </source>
</evidence>
<dbReference type="Gene3D" id="3.30.1150.10">
    <property type="match status" value="1"/>
</dbReference>
<keyword evidence="9 11" id="KW-0472">Membrane</keyword>
<dbReference type="SUPFAM" id="SSF74653">
    <property type="entry name" value="TolA/TonB C-terminal domain"/>
    <property type="match status" value="1"/>
</dbReference>
<evidence type="ECO:0000259" key="12">
    <source>
        <dbReference type="PROSITE" id="PS52015"/>
    </source>
</evidence>
<dbReference type="eggNOG" id="COG0810">
    <property type="taxonomic scope" value="Bacteria"/>
</dbReference>
<evidence type="ECO:0000256" key="9">
    <source>
        <dbReference type="ARBA" id="ARBA00023136"/>
    </source>
</evidence>
<feature type="domain" description="TonB C-terminal" evidence="12">
    <location>
        <begin position="184"/>
        <end position="271"/>
    </location>
</feature>
<keyword evidence="6 11" id="KW-0812">Transmembrane</keyword>
<feature type="compositionally biased region" description="Low complexity" evidence="10">
    <location>
        <begin position="54"/>
        <end position="70"/>
    </location>
</feature>
<dbReference type="InterPro" id="IPR037682">
    <property type="entry name" value="TonB_C"/>
</dbReference>
<evidence type="ECO:0000256" key="7">
    <source>
        <dbReference type="ARBA" id="ARBA00022927"/>
    </source>
</evidence>
<keyword evidence="5" id="KW-0997">Cell inner membrane</keyword>
<accession>C5ZVH2</accession>
<dbReference type="PANTHER" id="PTHR33446:SF2">
    <property type="entry name" value="PROTEIN TONB"/>
    <property type="match status" value="1"/>
</dbReference>
<comment type="subcellular location">
    <subcellularLocation>
        <location evidence="1">Cell inner membrane</location>
        <topology evidence="1">Single-pass membrane protein</topology>
        <orientation evidence="1">Periplasmic side</orientation>
    </subcellularLocation>
</comment>
<dbReference type="GO" id="GO:0031992">
    <property type="term" value="F:energy transducer activity"/>
    <property type="evidence" value="ECO:0007669"/>
    <property type="project" value="TreeGrafter"/>
</dbReference>
<reference evidence="13 14" key="1">
    <citation type="journal article" date="2009" name="J. Bacteriol.">
        <title>Genome sequence of the emerging pathogen Helicobacter canadensis.</title>
        <authorList>
            <person name="Loman N.J."/>
            <person name="Snyder L.A."/>
            <person name="Linton J.D."/>
            <person name="Langdon R."/>
            <person name="Lawson A.J."/>
            <person name="Weinstock G.M."/>
            <person name="Wren B.W."/>
            <person name="Pallen M.J."/>
        </authorList>
    </citation>
    <scope>NUCLEOTIDE SEQUENCE [LARGE SCALE GENOMIC DNA]</scope>
    <source>
        <strain evidence="13 14">MIT 98-5491</strain>
    </source>
</reference>
<proteinExistence type="inferred from homology"/>
<dbReference type="InterPro" id="IPR006260">
    <property type="entry name" value="TonB/TolA_C"/>
</dbReference>
<dbReference type="Proteomes" id="UP000007032">
    <property type="component" value="Chromosome"/>
</dbReference>
<evidence type="ECO:0000256" key="2">
    <source>
        <dbReference type="ARBA" id="ARBA00006555"/>
    </source>
</evidence>
<keyword evidence="7" id="KW-0653">Protein transport</keyword>
<feature type="compositionally biased region" description="Basic and acidic residues" evidence="10">
    <location>
        <begin position="77"/>
        <end position="110"/>
    </location>
</feature>
<dbReference type="Pfam" id="PF03544">
    <property type="entry name" value="TonB_C"/>
    <property type="match status" value="1"/>
</dbReference>
<evidence type="ECO:0000256" key="1">
    <source>
        <dbReference type="ARBA" id="ARBA00004383"/>
    </source>
</evidence>
<sequence length="271" mass="30918">MKNNLIAFFLSLLIHFIILLLIFIKLPQDDAYKPPKHGSKEGERISIKNFKFSPPTQNFTQNPPNPMQTQESSASVAKEEPKITKNDKPTPKLETQNKESKPKTTKDSKTKQPTPKPTPQKEAQKTSKSTPNPLASSLKSNPTSKLSSPSIYDYGKNMANQEIKELYGEDLYSLNYEERKFIEDNLSSIGKITQQYLKYPQIAGQMGQQGDNIVEFYLHPNGDISDLKLLTPSGFRLLDDNSLHTIEIAYKDYPYPAVKTKIRIRVMYRIY</sequence>
<evidence type="ECO:0000256" key="4">
    <source>
        <dbReference type="ARBA" id="ARBA00022475"/>
    </source>
</evidence>
<evidence type="ECO:0000256" key="6">
    <source>
        <dbReference type="ARBA" id="ARBA00022692"/>
    </source>
</evidence>
<evidence type="ECO:0000256" key="3">
    <source>
        <dbReference type="ARBA" id="ARBA00022448"/>
    </source>
</evidence>
<dbReference type="OrthoDB" id="5349195at2"/>
<dbReference type="STRING" id="537970.HCAN_0378"/>
<evidence type="ECO:0000256" key="10">
    <source>
        <dbReference type="SAM" id="MobiDB-lite"/>
    </source>
</evidence>
<dbReference type="GO" id="GO:0055085">
    <property type="term" value="P:transmembrane transport"/>
    <property type="evidence" value="ECO:0007669"/>
    <property type="project" value="InterPro"/>
</dbReference>
<name>C5ZVH2_9HELI</name>
<gene>
    <name evidence="13" type="ORF">HCAN_0378</name>
</gene>
<keyword evidence="8 11" id="KW-1133">Transmembrane helix</keyword>
<keyword evidence="3" id="KW-0813">Transport</keyword>
<keyword evidence="14" id="KW-1185">Reference proteome</keyword>
<feature type="region of interest" description="Disordered" evidence="10">
    <location>
        <begin position="51"/>
        <end position="150"/>
    </location>
</feature>
<dbReference type="GO" id="GO:0015031">
    <property type="term" value="P:protein transport"/>
    <property type="evidence" value="ECO:0007669"/>
    <property type="project" value="UniProtKB-KW"/>
</dbReference>
<dbReference type="HOGENOM" id="CLU_082689_1_0_7"/>
<dbReference type="PANTHER" id="PTHR33446">
    <property type="entry name" value="PROTEIN TONB-RELATED"/>
    <property type="match status" value="1"/>
</dbReference>
<organism evidence="13 14">
    <name type="scientific">Helicobacter canadensis MIT 98-5491</name>
    <dbReference type="NCBI Taxonomy" id="537970"/>
    <lineage>
        <taxon>Bacteria</taxon>
        <taxon>Pseudomonadati</taxon>
        <taxon>Campylobacterota</taxon>
        <taxon>Epsilonproteobacteria</taxon>
        <taxon>Campylobacterales</taxon>
        <taxon>Helicobacteraceae</taxon>
        <taxon>Helicobacter</taxon>
    </lineage>
</organism>
<dbReference type="PROSITE" id="PS52015">
    <property type="entry name" value="TONB_CTD"/>
    <property type="match status" value="1"/>
</dbReference>
<dbReference type="InterPro" id="IPR051045">
    <property type="entry name" value="TonB-dependent_transducer"/>
</dbReference>
<feature type="compositionally biased region" description="Polar residues" evidence="10">
    <location>
        <begin position="127"/>
        <end position="150"/>
    </location>
</feature>
<comment type="similarity">
    <text evidence="2">Belongs to the TonB family.</text>
</comment>
<feature type="transmembrane region" description="Helical" evidence="11">
    <location>
        <begin position="6"/>
        <end position="26"/>
    </location>
</feature>
<protein>
    <recommendedName>
        <fullName evidence="12">TonB C-terminal domain-containing protein</fullName>
    </recommendedName>
</protein>
<keyword evidence="4" id="KW-1003">Cell membrane</keyword>
<dbReference type="RefSeq" id="WP_006655065.1">
    <property type="nucleotide sequence ID" value="NZ_CM000776.2"/>
</dbReference>
<dbReference type="AlphaFoldDB" id="C5ZVH2"/>
<dbReference type="GO" id="GO:0098797">
    <property type="term" value="C:plasma membrane protein complex"/>
    <property type="evidence" value="ECO:0007669"/>
    <property type="project" value="TreeGrafter"/>
</dbReference>
<dbReference type="EMBL" id="CM000776">
    <property type="protein sequence ID" value="EES89096.1"/>
    <property type="molecule type" value="Genomic_DNA"/>
</dbReference>
<evidence type="ECO:0000256" key="8">
    <source>
        <dbReference type="ARBA" id="ARBA00022989"/>
    </source>
</evidence>
<evidence type="ECO:0000313" key="13">
    <source>
        <dbReference type="EMBL" id="EES89096.1"/>
    </source>
</evidence>
<evidence type="ECO:0000256" key="5">
    <source>
        <dbReference type="ARBA" id="ARBA00022519"/>
    </source>
</evidence>